<accession>A0A139HBG7</accession>
<proteinExistence type="predicted"/>
<dbReference type="Proteomes" id="UP000070133">
    <property type="component" value="Unassembled WGS sequence"/>
</dbReference>
<protein>
    <submittedName>
        <fullName evidence="1">Uncharacterized protein</fullName>
    </submittedName>
</protein>
<sequence length="351" mass="39769">MTAVIQEPWDRISNMSVAFKLDKHNENCRCWKEKERKDDDVDDKASATTNKTLLEIQEHFRTKTIDLATHMTEYIESIMQVEQKINQTITHGIMTSFDSIQHKIQHIISDTAALRPGSKNVAYRWKSRIVAFYSSSQPTPGLFPSSSSSTSSPISTFLRLQIAIFTQPIFTILRPILTSTPTLEEELYLALDSKFFDSKFYTQKQDIIDSIKAIGPKRHQAHLHLNSLISDFAVIHAYHPTFVRKFREMKPWLNPYSSLSASKNTKDSSEEVEHTLRSAAAAATTMGNSIDLKQADAADTVWWGPVLTSVIEVRIYGRIKRFARDLRRLQAEGGVLSMADAKMLIDEKGSG</sequence>
<evidence type="ECO:0000313" key="2">
    <source>
        <dbReference type="Proteomes" id="UP000070133"/>
    </source>
</evidence>
<keyword evidence="2" id="KW-1185">Reference proteome</keyword>
<dbReference type="EMBL" id="LFZN01000086">
    <property type="protein sequence ID" value="KXS99775.1"/>
    <property type="molecule type" value="Genomic_DNA"/>
</dbReference>
<reference evidence="1 2" key="1">
    <citation type="submission" date="2015-07" db="EMBL/GenBank/DDBJ databases">
        <title>Comparative genomics of the Sigatoka disease complex on banana suggests a link between parallel evolutionary changes in Pseudocercospora fijiensis and Pseudocercospora eumusae and increased virulence on the banana host.</title>
        <authorList>
            <person name="Chang T.-C."/>
            <person name="Salvucci A."/>
            <person name="Crous P.W."/>
            <person name="Stergiopoulos I."/>
        </authorList>
    </citation>
    <scope>NUCLEOTIDE SEQUENCE [LARGE SCALE GENOMIC DNA]</scope>
    <source>
        <strain evidence="1 2">CBS 114824</strain>
    </source>
</reference>
<gene>
    <name evidence="1" type="ORF">AC578_5903</name>
</gene>
<dbReference type="AlphaFoldDB" id="A0A139HBG7"/>
<evidence type="ECO:0000313" key="1">
    <source>
        <dbReference type="EMBL" id="KXS99775.1"/>
    </source>
</evidence>
<name>A0A139HBG7_9PEZI</name>
<organism evidence="1 2">
    <name type="scientific">Pseudocercospora eumusae</name>
    <dbReference type="NCBI Taxonomy" id="321146"/>
    <lineage>
        <taxon>Eukaryota</taxon>
        <taxon>Fungi</taxon>
        <taxon>Dikarya</taxon>
        <taxon>Ascomycota</taxon>
        <taxon>Pezizomycotina</taxon>
        <taxon>Dothideomycetes</taxon>
        <taxon>Dothideomycetidae</taxon>
        <taxon>Mycosphaerellales</taxon>
        <taxon>Mycosphaerellaceae</taxon>
        <taxon>Pseudocercospora</taxon>
    </lineage>
</organism>
<dbReference type="OrthoDB" id="10356567at2759"/>
<comment type="caution">
    <text evidence="1">The sequence shown here is derived from an EMBL/GenBank/DDBJ whole genome shotgun (WGS) entry which is preliminary data.</text>
</comment>